<dbReference type="PROSITE" id="PS50283">
    <property type="entry name" value="NA_SOLUT_SYMP_3"/>
    <property type="match status" value="1"/>
</dbReference>
<evidence type="ECO:0000256" key="4">
    <source>
        <dbReference type="ARBA" id="ARBA00022475"/>
    </source>
</evidence>
<feature type="transmembrane region" description="Helical" evidence="11">
    <location>
        <begin position="217"/>
        <end position="236"/>
    </location>
</feature>
<evidence type="ECO:0000256" key="2">
    <source>
        <dbReference type="ARBA" id="ARBA00006434"/>
    </source>
</evidence>
<feature type="transmembrane region" description="Helical" evidence="11">
    <location>
        <begin position="524"/>
        <end position="543"/>
    </location>
</feature>
<proteinExistence type="inferred from homology"/>
<name>A0A285SRP8_9HYPH</name>
<dbReference type="NCBIfam" id="TIGR03648">
    <property type="entry name" value="Na_symport_lg"/>
    <property type="match status" value="1"/>
</dbReference>
<comment type="subcellular location">
    <subcellularLocation>
        <location evidence="1">Membrane</location>
        <topology evidence="1">Multi-pass membrane protein</topology>
    </subcellularLocation>
</comment>
<dbReference type="EMBL" id="OBML01000006">
    <property type="protein sequence ID" value="SOC10607.1"/>
    <property type="molecule type" value="Genomic_DNA"/>
</dbReference>
<feature type="transmembrane region" description="Helical" evidence="11">
    <location>
        <begin position="181"/>
        <end position="205"/>
    </location>
</feature>
<feature type="transmembrane region" description="Helical" evidence="11">
    <location>
        <begin position="12"/>
        <end position="34"/>
    </location>
</feature>
<evidence type="ECO:0000256" key="3">
    <source>
        <dbReference type="ARBA" id="ARBA00022448"/>
    </source>
</evidence>
<evidence type="ECO:0000256" key="6">
    <source>
        <dbReference type="ARBA" id="ARBA00022847"/>
    </source>
</evidence>
<keyword evidence="13" id="KW-1185">Reference proteome</keyword>
<dbReference type="STRING" id="538381.GCA_001696535_02797"/>
<evidence type="ECO:0000256" key="11">
    <source>
        <dbReference type="SAM" id="Phobius"/>
    </source>
</evidence>
<feature type="transmembrane region" description="Helical" evidence="11">
    <location>
        <begin position="109"/>
        <end position="130"/>
    </location>
</feature>
<keyword evidence="6" id="KW-0769">Symport</keyword>
<feature type="transmembrane region" description="Helical" evidence="11">
    <location>
        <begin position="40"/>
        <end position="59"/>
    </location>
</feature>
<sequence length="607" mass="63610">MRKDKLASRAGQLYGTVAGLLAAFIAGLVVLEQIGVPQQVLGYLFVAATFVLYAGIGIASRTVHVTDYYVAGRQVPGVFNGMATAADWLSGASFIGLAGTLYMLGFDGLAYLLGWTGGFVLVAVLIAPYLRKFGAFTLPDFLAVRFGGHAARLTGVVVLFACSFTYVVAQLYATGLIASRFLGISFETGVYVGLAIVLVCSLLGGMRSITWTQVAQYLVLIVAFMLPVAILSAQHFGMPLAQFAYGAALEQIAALEQQMLASGLADPDTLVRHLVPGEALDPLNFAALVVCLIVGTASLPHLLMRFLTTSSVRDARRSAGWTLFFVLLLYATVPAYAAFAKLEVYQNVVGASLQALPDWIYTYGRLGLVEICGAAASSADAVRAACATVPESAGVLRLSDLAIDRDVIVLALPEIAGLPYVIAVLVAAGGLAATLSTANGLLLAIANALGHDVYYRTLDSRAPASRRLLVARLLLLAAAAVAALLAASRPADILSMVAWAFSLAASGFFPALVLGIWWKRCTAAGAVCGMIAGFGLTLAYLLLTRYGGMGEWYGIQNTSAAIFGVPAGFAVAILVSLVTRAPSRHVQAMVEEIRKPAGKPVMIDGAP</sequence>
<feature type="transmembrane region" description="Helical" evidence="11">
    <location>
        <begin position="319"/>
        <end position="339"/>
    </location>
</feature>
<dbReference type="InterPro" id="IPR018212">
    <property type="entry name" value="Na/solute_symporter_CS"/>
</dbReference>
<dbReference type="InterPro" id="IPR001734">
    <property type="entry name" value="Na/solute_symporter"/>
</dbReference>
<dbReference type="PANTHER" id="PTHR48086:SF5">
    <property type="entry name" value="NA(+):SOLUTE SYMPORTER (SSF FAMILY)"/>
    <property type="match status" value="1"/>
</dbReference>
<keyword evidence="7 11" id="KW-1133">Transmembrane helix</keyword>
<evidence type="ECO:0000256" key="5">
    <source>
        <dbReference type="ARBA" id="ARBA00022692"/>
    </source>
</evidence>
<keyword evidence="9" id="KW-0915">Sodium</keyword>
<dbReference type="AlphaFoldDB" id="A0A285SRP8"/>
<evidence type="ECO:0000256" key="1">
    <source>
        <dbReference type="ARBA" id="ARBA00004141"/>
    </source>
</evidence>
<dbReference type="CDD" id="cd11480">
    <property type="entry name" value="SLC5sbd_u4"/>
    <property type="match status" value="1"/>
</dbReference>
<evidence type="ECO:0000256" key="7">
    <source>
        <dbReference type="ARBA" id="ARBA00022989"/>
    </source>
</evidence>
<evidence type="ECO:0000313" key="12">
    <source>
        <dbReference type="EMBL" id="SOC10607.1"/>
    </source>
</evidence>
<reference evidence="12 13" key="1">
    <citation type="submission" date="2017-08" db="EMBL/GenBank/DDBJ databases">
        <authorList>
            <person name="de Groot N.N."/>
        </authorList>
    </citation>
    <scope>NUCLEOTIDE SEQUENCE [LARGE SCALE GENOMIC DNA]</scope>
    <source>
        <strain evidence="12 13">USBA 352</strain>
    </source>
</reference>
<feature type="transmembrane region" description="Helical" evidence="11">
    <location>
        <begin position="469"/>
        <end position="487"/>
    </location>
</feature>
<gene>
    <name evidence="12" type="ORF">SAMN05421512_106270</name>
</gene>
<keyword evidence="4" id="KW-1003">Cell membrane</keyword>
<dbReference type="GO" id="GO:0005886">
    <property type="term" value="C:plasma membrane"/>
    <property type="evidence" value="ECO:0007669"/>
    <property type="project" value="TreeGrafter"/>
</dbReference>
<dbReference type="GO" id="GO:0015293">
    <property type="term" value="F:symporter activity"/>
    <property type="evidence" value="ECO:0007669"/>
    <property type="project" value="UniProtKB-KW"/>
</dbReference>
<keyword evidence="9" id="KW-0739">Sodium transport</keyword>
<dbReference type="InterPro" id="IPR038377">
    <property type="entry name" value="Na/Glc_symporter_sf"/>
</dbReference>
<organism evidence="12 13">
    <name type="scientific">Stappia indica</name>
    <dbReference type="NCBI Taxonomy" id="538381"/>
    <lineage>
        <taxon>Bacteria</taxon>
        <taxon>Pseudomonadati</taxon>
        <taxon>Pseudomonadota</taxon>
        <taxon>Alphaproteobacteria</taxon>
        <taxon>Hyphomicrobiales</taxon>
        <taxon>Stappiaceae</taxon>
        <taxon>Stappia</taxon>
    </lineage>
</organism>
<dbReference type="Proteomes" id="UP000219331">
    <property type="component" value="Unassembled WGS sequence"/>
</dbReference>
<dbReference type="RefSeq" id="WP_097175179.1">
    <property type="nucleotide sequence ID" value="NZ_OBML01000006.1"/>
</dbReference>
<feature type="transmembrane region" description="Helical" evidence="11">
    <location>
        <begin position="493"/>
        <end position="517"/>
    </location>
</feature>
<dbReference type="InterPro" id="IPR019899">
    <property type="entry name" value="Na/solute_symporter_VC_2705"/>
</dbReference>
<keyword evidence="3" id="KW-0813">Transport</keyword>
<keyword evidence="9" id="KW-0406">Ion transport</keyword>
<keyword evidence="8 11" id="KW-0472">Membrane</keyword>
<dbReference type="PROSITE" id="PS00457">
    <property type="entry name" value="NA_SOLUT_SYMP_2"/>
    <property type="match status" value="1"/>
</dbReference>
<feature type="transmembrane region" description="Helical" evidence="11">
    <location>
        <begin position="420"/>
        <end position="449"/>
    </location>
</feature>
<dbReference type="PANTHER" id="PTHR48086">
    <property type="entry name" value="SODIUM/PROLINE SYMPORTER-RELATED"/>
    <property type="match status" value="1"/>
</dbReference>
<feature type="transmembrane region" description="Helical" evidence="11">
    <location>
        <begin position="555"/>
        <end position="579"/>
    </location>
</feature>
<evidence type="ECO:0000256" key="10">
    <source>
        <dbReference type="RuleBase" id="RU362091"/>
    </source>
</evidence>
<dbReference type="GO" id="GO:0006814">
    <property type="term" value="P:sodium ion transport"/>
    <property type="evidence" value="ECO:0007669"/>
    <property type="project" value="UniProtKB-KW"/>
</dbReference>
<evidence type="ECO:0000256" key="9">
    <source>
        <dbReference type="ARBA" id="ARBA00023201"/>
    </source>
</evidence>
<dbReference type="Pfam" id="PF00474">
    <property type="entry name" value="SSF"/>
    <property type="match status" value="2"/>
</dbReference>
<evidence type="ECO:0000313" key="13">
    <source>
        <dbReference type="Proteomes" id="UP000219331"/>
    </source>
</evidence>
<dbReference type="GO" id="GO:0046942">
    <property type="term" value="P:carboxylic acid transport"/>
    <property type="evidence" value="ECO:0007669"/>
    <property type="project" value="UniProtKB-ARBA"/>
</dbReference>
<feature type="transmembrane region" description="Helical" evidence="11">
    <location>
        <begin position="150"/>
        <end position="169"/>
    </location>
</feature>
<accession>A0A285SRP8</accession>
<feature type="transmembrane region" description="Helical" evidence="11">
    <location>
        <begin position="79"/>
        <end position="103"/>
    </location>
</feature>
<comment type="similarity">
    <text evidence="2 10">Belongs to the sodium:solute symporter (SSF) (TC 2.A.21) family.</text>
</comment>
<dbReference type="InterPro" id="IPR050277">
    <property type="entry name" value="Sodium:Solute_Symporter"/>
</dbReference>
<feature type="transmembrane region" description="Helical" evidence="11">
    <location>
        <begin position="285"/>
        <end position="307"/>
    </location>
</feature>
<protein>
    <submittedName>
        <fullName evidence="12">Cation/acetate symporter</fullName>
    </submittedName>
</protein>
<keyword evidence="5 11" id="KW-0812">Transmembrane</keyword>
<dbReference type="Gene3D" id="1.20.1730.10">
    <property type="entry name" value="Sodium/glucose cotransporter"/>
    <property type="match status" value="1"/>
</dbReference>
<dbReference type="OrthoDB" id="9764416at2"/>
<evidence type="ECO:0000256" key="8">
    <source>
        <dbReference type="ARBA" id="ARBA00023136"/>
    </source>
</evidence>